<dbReference type="PANTHER" id="PTHR35936">
    <property type="entry name" value="MEMBRANE-BOUND LYTIC MUREIN TRANSGLYCOSYLASE F"/>
    <property type="match status" value="1"/>
</dbReference>
<proteinExistence type="inferred from homology"/>
<dbReference type="Pfam" id="PF00497">
    <property type="entry name" value="SBP_bac_3"/>
    <property type="match status" value="1"/>
</dbReference>
<evidence type="ECO:0000313" key="4">
    <source>
        <dbReference type="EMBL" id="KXI29126.1"/>
    </source>
</evidence>
<organism evidence="4 5">
    <name type="scientific">Paraglaciecola hydrolytica</name>
    <dbReference type="NCBI Taxonomy" id="1799789"/>
    <lineage>
        <taxon>Bacteria</taxon>
        <taxon>Pseudomonadati</taxon>
        <taxon>Pseudomonadota</taxon>
        <taxon>Gammaproteobacteria</taxon>
        <taxon>Alteromonadales</taxon>
        <taxon>Alteromonadaceae</taxon>
        <taxon>Paraglaciecola</taxon>
    </lineage>
</organism>
<dbReference type="PANTHER" id="PTHR35936:SF17">
    <property type="entry name" value="ARGININE-BINDING EXTRACELLULAR PROTEIN ARTP"/>
    <property type="match status" value="1"/>
</dbReference>
<evidence type="ECO:0000256" key="1">
    <source>
        <dbReference type="ARBA" id="ARBA00010333"/>
    </source>
</evidence>
<dbReference type="STRING" id="1799789.AX660_13275"/>
<protein>
    <recommendedName>
        <fullName evidence="3">Solute-binding protein family 3/N-terminal domain-containing protein</fullName>
    </recommendedName>
</protein>
<dbReference type="AlphaFoldDB" id="A0A136A1M0"/>
<evidence type="ECO:0000313" key="5">
    <source>
        <dbReference type="Proteomes" id="UP000070299"/>
    </source>
</evidence>
<dbReference type="Proteomes" id="UP000070299">
    <property type="component" value="Unassembled WGS sequence"/>
</dbReference>
<gene>
    <name evidence="4" type="ORF">AX660_13275</name>
</gene>
<dbReference type="SUPFAM" id="SSF53850">
    <property type="entry name" value="Periplasmic binding protein-like II"/>
    <property type="match status" value="1"/>
</dbReference>
<feature type="domain" description="Solute-binding protein family 3/N-terminal" evidence="3">
    <location>
        <begin position="36"/>
        <end position="261"/>
    </location>
</feature>
<dbReference type="SMART" id="SM00062">
    <property type="entry name" value="PBPb"/>
    <property type="match status" value="1"/>
</dbReference>
<comment type="caution">
    <text evidence="4">The sequence shown here is derived from an EMBL/GenBank/DDBJ whole genome shotgun (WGS) entry which is preliminary data.</text>
</comment>
<keyword evidence="5" id="KW-1185">Reference proteome</keyword>
<accession>A0A136A1M0</accession>
<keyword evidence="2" id="KW-0732">Signal</keyword>
<dbReference type="InterPro" id="IPR001638">
    <property type="entry name" value="Solute-binding_3/MltF_N"/>
</dbReference>
<reference evidence="5" key="1">
    <citation type="submission" date="2016-02" db="EMBL/GenBank/DDBJ databases">
        <authorList>
            <person name="Schultz-Johansen M."/>
            <person name="Glaring M.A."/>
            <person name="Bech P.K."/>
            <person name="Stougaard P."/>
        </authorList>
    </citation>
    <scope>NUCLEOTIDE SEQUENCE [LARGE SCALE GENOMIC DNA]</scope>
    <source>
        <strain evidence="5">S66</strain>
    </source>
</reference>
<comment type="similarity">
    <text evidence="1">Belongs to the bacterial solute-binding protein 3 family.</text>
</comment>
<sequence length="261" mass="30310">MMLVGNNQELNFYRGFFILNRRVRLFKDALVLLILLVVVSTKSSAANVLYSSVSPEFPNGLHVKYLQYIASKMNMQLDIVPMPFARRMASLQRGQIDLMVSMQKEQKIDQNFIYIYPSYEQLRHTFFVLAGQQTKLTQFEDLLGLNIGVTIDVKYFQNLEQQQGLNLLAVSTLKQKIELLLIGRIDTFIHYQQGTEPVLKLMQLENKVVVAPYQPAELNEYYVVISKKSRLFPYQEKLQHVIKAAVENNDFGKIREQHFQP</sequence>
<dbReference type="Gene3D" id="3.40.190.10">
    <property type="entry name" value="Periplasmic binding protein-like II"/>
    <property type="match status" value="2"/>
</dbReference>
<name>A0A136A1M0_9ALTE</name>
<evidence type="ECO:0000256" key="2">
    <source>
        <dbReference type="ARBA" id="ARBA00022729"/>
    </source>
</evidence>
<dbReference type="EMBL" id="LSNE01000005">
    <property type="protein sequence ID" value="KXI29126.1"/>
    <property type="molecule type" value="Genomic_DNA"/>
</dbReference>
<evidence type="ECO:0000259" key="3">
    <source>
        <dbReference type="SMART" id="SM00062"/>
    </source>
</evidence>